<dbReference type="EMBL" id="DF846759">
    <property type="protein sequence ID" value="GAT50955.1"/>
    <property type="molecule type" value="Genomic_DNA"/>
</dbReference>
<organism evidence="1 2">
    <name type="scientific">Mycena chlorophos</name>
    <name type="common">Agaric fungus</name>
    <name type="synonym">Agaricus chlorophos</name>
    <dbReference type="NCBI Taxonomy" id="658473"/>
    <lineage>
        <taxon>Eukaryota</taxon>
        <taxon>Fungi</taxon>
        <taxon>Dikarya</taxon>
        <taxon>Basidiomycota</taxon>
        <taxon>Agaricomycotina</taxon>
        <taxon>Agaricomycetes</taxon>
        <taxon>Agaricomycetidae</taxon>
        <taxon>Agaricales</taxon>
        <taxon>Marasmiineae</taxon>
        <taxon>Mycenaceae</taxon>
        <taxon>Mycena</taxon>
    </lineage>
</organism>
<gene>
    <name evidence="1" type="ORF">MCHLO_08140</name>
</gene>
<proteinExistence type="predicted"/>
<sequence length="349" mass="35742">MLAYLDDHGITDPNERNTLMQLGGAAIGGVTGGGAGAATALQGEQYNRQLHPTEIDWISTHGKDYAAQRCGCEPNPAQIEAATADLAQQAARQTDMLWAATMPGNDADAQAYLANADASFTNTLGQSQKLFTAEGNQFTQSTQYLTDALSNPDFYKHYIQPGVTQTAGSGLLEMLKAAGGQAAAHPGDTLWSMGSNTVSGIADTLKHPIDNFTGAAEGLGENSLFALQSGLLSNQLKTIYGQDVSGAASSLAGLNSLAALTSATGGGKVLGAAIELAAKSAAAKALAAASVAAAKGDADGLLKFTDEITDRAGYAPDGKAWIDFRSLTSAQKSVVGELLGGDTVMKNLP</sequence>
<evidence type="ECO:0000313" key="2">
    <source>
        <dbReference type="Proteomes" id="UP000815677"/>
    </source>
</evidence>
<evidence type="ECO:0000313" key="1">
    <source>
        <dbReference type="EMBL" id="GAT50955.1"/>
    </source>
</evidence>
<dbReference type="Proteomes" id="UP000815677">
    <property type="component" value="Unassembled WGS sequence"/>
</dbReference>
<reference evidence="1" key="1">
    <citation type="submission" date="2014-09" db="EMBL/GenBank/DDBJ databases">
        <title>Genome sequence of the luminous mushroom Mycena chlorophos for searching fungal bioluminescence genes.</title>
        <authorList>
            <person name="Tanaka Y."/>
            <person name="Kasuga D."/>
            <person name="Oba Y."/>
            <person name="Hase S."/>
            <person name="Sato K."/>
            <person name="Oba Y."/>
            <person name="Sakakibara Y."/>
        </authorList>
    </citation>
    <scope>NUCLEOTIDE SEQUENCE</scope>
</reference>
<accession>A0ABQ0LIT5</accession>
<protein>
    <submittedName>
        <fullName evidence="1">Uncharacterized protein</fullName>
    </submittedName>
</protein>
<feature type="non-terminal residue" evidence="1">
    <location>
        <position position="349"/>
    </location>
</feature>
<name>A0ABQ0LIT5_MYCCL</name>
<keyword evidence="2" id="KW-1185">Reference proteome</keyword>